<dbReference type="InterPro" id="IPR036688">
    <property type="entry name" value="MoeA_C_domain_IV_sf"/>
</dbReference>
<feature type="domain" description="MoaB/Mog" evidence="9">
    <location>
        <begin position="608"/>
        <end position="744"/>
    </location>
</feature>
<dbReference type="SUPFAM" id="SSF63882">
    <property type="entry name" value="MoeA N-terminal region -like"/>
    <property type="match status" value="1"/>
</dbReference>
<comment type="catalytic activity">
    <reaction evidence="7">
        <text>adenylyl-molybdopterin + molybdate = Mo-molybdopterin + AMP + H(+)</text>
        <dbReference type="Rhea" id="RHEA:35047"/>
        <dbReference type="ChEBI" id="CHEBI:15378"/>
        <dbReference type="ChEBI" id="CHEBI:36264"/>
        <dbReference type="ChEBI" id="CHEBI:62727"/>
        <dbReference type="ChEBI" id="CHEBI:71302"/>
        <dbReference type="ChEBI" id="CHEBI:456215"/>
        <dbReference type="EC" id="2.10.1.1"/>
    </reaction>
</comment>
<evidence type="ECO:0000256" key="7">
    <source>
        <dbReference type="ARBA" id="ARBA00047317"/>
    </source>
</evidence>
<evidence type="ECO:0000256" key="5">
    <source>
        <dbReference type="ARBA" id="ARBA00022505"/>
    </source>
</evidence>
<feature type="compositionally biased region" description="Gly residues" evidence="8">
    <location>
        <begin position="342"/>
        <end position="360"/>
    </location>
</feature>
<feature type="compositionally biased region" description="Low complexity" evidence="8">
    <location>
        <begin position="428"/>
        <end position="439"/>
    </location>
</feature>
<dbReference type="Proteomes" id="UP000011740">
    <property type="component" value="Unassembled WGS sequence"/>
</dbReference>
<dbReference type="Gene3D" id="3.40.980.10">
    <property type="entry name" value="MoaB/Mog-like domain"/>
    <property type="match status" value="1"/>
</dbReference>
<dbReference type="GO" id="GO:0061599">
    <property type="term" value="F:molybdopterin molybdotransferase activity"/>
    <property type="evidence" value="ECO:0007669"/>
    <property type="project" value="UniProtKB-EC"/>
</dbReference>
<feature type="region of interest" description="Disordered" evidence="8">
    <location>
        <begin position="218"/>
        <end position="439"/>
    </location>
</feature>
<keyword evidence="5" id="KW-0500">Molybdenum</keyword>
<comment type="pathway">
    <text evidence="2">Cofactor biosynthesis; molybdopterin biosynthesis.</text>
</comment>
<dbReference type="CDD" id="cd00887">
    <property type="entry name" value="MoeA"/>
    <property type="match status" value="1"/>
</dbReference>
<name>M3B754_STRM1</name>
<dbReference type="PATRIC" id="fig|1223523.3.peg.918"/>
<reference evidence="10 11" key="1">
    <citation type="journal article" date="2013" name="Genome Announc.">
        <title>Whole-Genome Shotgun Assembly and Analysis of the Genome of Streptomyces mobaraensis DSM 40847, a Strain for Industrial Production of Microbial Transglutaminase.</title>
        <authorList>
            <person name="Yang H."/>
            <person name="He T."/>
            <person name="Wu W."/>
            <person name="Zhu W."/>
            <person name="Lu B."/>
            <person name="Sun W."/>
        </authorList>
    </citation>
    <scope>NUCLEOTIDE SEQUENCE [LARGE SCALE GENOMIC DNA]</scope>
    <source>
        <strain evidence="10 11">DSM 40847</strain>
    </source>
</reference>
<feature type="compositionally biased region" description="Polar residues" evidence="8">
    <location>
        <begin position="546"/>
        <end position="560"/>
    </location>
</feature>
<dbReference type="GO" id="GO:0005829">
    <property type="term" value="C:cytosol"/>
    <property type="evidence" value="ECO:0007669"/>
    <property type="project" value="TreeGrafter"/>
</dbReference>
<accession>M3B754</accession>
<evidence type="ECO:0000256" key="4">
    <source>
        <dbReference type="ARBA" id="ARBA00013269"/>
    </source>
</evidence>
<dbReference type="PANTHER" id="PTHR10192">
    <property type="entry name" value="MOLYBDOPTERIN BIOSYNTHESIS PROTEIN"/>
    <property type="match status" value="1"/>
</dbReference>
<dbReference type="Gene3D" id="3.90.105.10">
    <property type="entry name" value="Molybdopterin biosynthesis moea protein, domain 2"/>
    <property type="match status" value="1"/>
</dbReference>
<dbReference type="Pfam" id="PF03453">
    <property type="entry name" value="MoeA_N"/>
    <property type="match status" value="1"/>
</dbReference>
<dbReference type="SUPFAM" id="SSF63867">
    <property type="entry name" value="MoeA C-terminal domain-like"/>
    <property type="match status" value="1"/>
</dbReference>
<proteinExistence type="inferred from homology"/>
<feature type="compositionally biased region" description="Basic and acidic residues" evidence="8">
    <location>
        <begin position="395"/>
        <end position="407"/>
    </location>
</feature>
<dbReference type="Gene3D" id="2.170.190.11">
    <property type="entry name" value="Molybdopterin biosynthesis moea protein, domain 3"/>
    <property type="match status" value="1"/>
</dbReference>
<dbReference type="SMART" id="SM00852">
    <property type="entry name" value="MoCF_biosynth"/>
    <property type="match status" value="1"/>
</dbReference>
<dbReference type="GO" id="GO:0006777">
    <property type="term" value="P:Mo-molybdopterin cofactor biosynthetic process"/>
    <property type="evidence" value="ECO:0007669"/>
    <property type="project" value="UniProtKB-KW"/>
</dbReference>
<feature type="compositionally biased region" description="Gly residues" evidence="8">
    <location>
        <begin position="292"/>
        <end position="305"/>
    </location>
</feature>
<keyword evidence="6" id="KW-0501">Molybdenum cofactor biosynthesis</keyword>
<comment type="similarity">
    <text evidence="3">Belongs to the MoeA family.</text>
</comment>
<feature type="region of interest" description="Disordered" evidence="8">
    <location>
        <begin position="168"/>
        <end position="205"/>
    </location>
</feature>
<dbReference type="InterPro" id="IPR005110">
    <property type="entry name" value="MoeA_linker/N"/>
</dbReference>
<evidence type="ECO:0000256" key="8">
    <source>
        <dbReference type="SAM" id="MobiDB-lite"/>
    </source>
</evidence>
<evidence type="ECO:0000256" key="1">
    <source>
        <dbReference type="ARBA" id="ARBA00002901"/>
    </source>
</evidence>
<dbReference type="Pfam" id="PF00994">
    <property type="entry name" value="MoCF_biosynth"/>
    <property type="match status" value="1"/>
</dbReference>
<feature type="compositionally biased region" description="Basic and acidic residues" evidence="8">
    <location>
        <begin position="263"/>
        <end position="272"/>
    </location>
</feature>
<dbReference type="STRING" id="1223523.H340_04523"/>
<dbReference type="InterPro" id="IPR038987">
    <property type="entry name" value="MoeA-like"/>
</dbReference>
<dbReference type="AlphaFoldDB" id="M3B754"/>
<feature type="compositionally biased region" description="Basic and acidic residues" evidence="8">
    <location>
        <begin position="415"/>
        <end position="427"/>
    </location>
</feature>
<dbReference type="UniPathway" id="UPA00344"/>
<dbReference type="eggNOG" id="COG0303">
    <property type="taxonomic scope" value="Bacteria"/>
</dbReference>
<dbReference type="InterPro" id="IPR001453">
    <property type="entry name" value="MoaB/Mog_dom"/>
</dbReference>
<organism evidence="10 11">
    <name type="scientific">Streptomyces mobaraensis (strain ATCC 29032 / DSM 40847 / JCM 4168 / NBRC 13819 / NCIMB 11159 / IPCR 16-22)</name>
    <dbReference type="NCBI Taxonomy" id="1223523"/>
    <lineage>
        <taxon>Bacteria</taxon>
        <taxon>Bacillati</taxon>
        <taxon>Actinomycetota</taxon>
        <taxon>Actinomycetes</taxon>
        <taxon>Kitasatosporales</taxon>
        <taxon>Streptomycetaceae</taxon>
        <taxon>Streptomyces</taxon>
    </lineage>
</organism>
<comment type="function">
    <text evidence="1">Catalyzes the insertion of molybdate into adenylated molybdopterin with the concomitant release of AMP.</text>
</comment>
<evidence type="ECO:0000256" key="3">
    <source>
        <dbReference type="ARBA" id="ARBA00010763"/>
    </source>
</evidence>
<evidence type="ECO:0000259" key="9">
    <source>
        <dbReference type="SMART" id="SM00852"/>
    </source>
</evidence>
<feature type="region of interest" description="Disordered" evidence="8">
    <location>
        <begin position="28"/>
        <end position="105"/>
    </location>
</feature>
<evidence type="ECO:0000256" key="2">
    <source>
        <dbReference type="ARBA" id="ARBA00005046"/>
    </source>
</evidence>
<evidence type="ECO:0000256" key="6">
    <source>
        <dbReference type="ARBA" id="ARBA00023150"/>
    </source>
</evidence>
<dbReference type="InterPro" id="IPR036425">
    <property type="entry name" value="MoaB/Mog-like_dom_sf"/>
</dbReference>
<dbReference type="SUPFAM" id="SSF53218">
    <property type="entry name" value="Molybdenum cofactor biosynthesis proteins"/>
    <property type="match status" value="1"/>
</dbReference>
<dbReference type="EMBL" id="AORZ01000007">
    <property type="protein sequence ID" value="EMF01843.1"/>
    <property type="molecule type" value="Genomic_DNA"/>
</dbReference>
<comment type="caution">
    <text evidence="10">The sequence shown here is derived from an EMBL/GenBank/DDBJ whole genome shotgun (WGS) entry which is preliminary data.</text>
</comment>
<feature type="region of interest" description="Disordered" evidence="8">
    <location>
        <begin position="542"/>
        <end position="568"/>
    </location>
</feature>
<dbReference type="InterPro" id="IPR036135">
    <property type="entry name" value="MoeA_linker/N_sf"/>
</dbReference>
<gene>
    <name evidence="10" type="ORF">H340_04523</name>
</gene>
<protein>
    <recommendedName>
        <fullName evidence="4">molybdopterin molybdotransferase</fullName>
        <ecNumber evidence="4">2.10.1.1</ecNumber>
    </recommendedName>
</protein>
<dbReference type="InterPro" id="IPR005111">
    <property type="entry name" value="MoeA_C_domain_IV"/>
</dbReference>
<dbReference type="Gene3D" id="2.40.340.10">
    <property type="entry name" value="MoeA, C-terminal, domain IV"/>
    <property type="match status" value="1"/>
</dbReference>
<evidence type="ECO:0000313" key="10">
    <source>
        <dbReference type="EMBL" id="EMF01843.1"/>
    </source>
</evidence>
<feature type="compositionally biased region" description="Basic residues" evidence="8">
    <location>
        <begin position="318"/>
        <end position="329"/>
    </location>
</feature>
<dbReference type="Pfam" id="PF03454">
    <property type="entry name" value="MoeA_C"/>
    <property type="match status" value="1"/>
</dbReference>
<dbReference type="EC" id="2.10.1.1" evidence="4"/>
<sequence>MRGRDREADAAALDRATDEALALLSDAHASGAHDGAEGQVAPVEGGYLPFEEPGAGAPVGDAFDGGTSGVAPGARGTAVPGARDARTLPGAPGVAETPGERPGAGEALTDVWRSIREVAGADEPSLARDAVGVGARPSGSTPSGPPGQEPDSGHRGAEALTDVWRSIRDMTGGTGDDGPRSGSVSAPMRNGSGAAGEPDTDAGEGLTDIWRSVRDAVVSGGSPRAGGCDGPPPVHGPEAPVGATASGSGNGDENRRRGGRRQPAGDHEELTDVWRSVCDVTVGTDDGEHGPAHGGGSGAGGGEPGPDGPTGPRQGRGGTRKSAKPRKAARTSPSSAPADGTGATGHGNGNGNGKKNGNGNGADTASGKEHAAGDRPAGADAKTGANVTAGADVKGGADGKPGADADAARGTTAASEHEPRRHPDHSRPPTATPRRPMPWAMAGGVAAGAAEPLPALTSPLADAVGRTLAVPLTALTDLPSFDTSAMDGWAVAGPGPWRLPEDADQGIVAGQAGDDALRDGHAVPIATGARIPAGATAVLRSEHGRTSGNELHTTRRTAQGQDIRPRGQECRRDDELLPAGTLITPAVLGLAAAAGHDELPVTARPRVLIVVLGDELVHEGLPQDGRIRDALGPMLAPWLRALGAEAIDTVRLGDDADALHDALAATDADLVITTGGTASGPRDHVHPTLRRLDAELLVDGVAVRPGHPMLLARLTPERHLVGLPGNPLAAVAGLLTLAEPLLRGLSGRAAPSLRRAALSGPVPSHPTDTRLVPVVLRGGDGARPLRFHGPAMLRGLAAADAIAVIPPGGSTARGRVALLDLPWTATGGGVG</sequence>
<feature type="region of interest" description="Disordered" evidence="8">
    <location>
        <begin position="119"/>
        <end position="155"/>
    </location>
</feature>
<dbReference type="PANTHER" id="PTHR10192:SF5">
    <property type="entry name" value="GEPHYRIN"/>
    <property type="match status" value="1"/>
</dbReference>
<evidence type="ECO:0000313" key="11">
    <source>
        <dbReference type="Proteomes" id="UP000011740"/>
    </source>
</evidence>